<keyword evidence="4 8" id="KW-0653">Protein transport</keyword>
<dbReference type="InterPro" id="IPR035427">
    <property type="entry name" value="Tim10-like_dom_sf"/>
</dbReference>
<dbReference type="Pfam" id="PF02953">
    <property type="entry name" value="zf-Tim10_DDP"/>
    <property type="match status" value="1"/>
</dbReference>
<keyword evidence="8" id="KW-0813">Transport</keyword>
<evidence type="ECO:0000256" key="1">
    <source>
        <dbReference type="ARBA" id="ARBA00004137"/>
    </source>
</evidence>
<comment type="domain">
    <text evidence="8">The twin CX3C motif contains 4 conserved Cys residues that form 2 disulfide bonds in the mitochondrial intermembrane space.</text>
</comment>
<dbReference type="Proteomes" id="UP000039046">
    <property type="component" value="Unassembled WGS sequence"/>
</dbReference>
<evidence type="ECO:0000256" key="2">
    <source>
        <dbReference type="ARBA" id="ARBA00006720"/>
    </source>
</evidence>
<dbReference type="SUPFAM" id="SSF144122">
    <property type="entry name" value="Tim10-like"/>
    <property type="match status" value="1"/>
</dbReference>
<comment type="subunit">
    <text evidence="8">Heterohexamer.</text>
</comment>
<comment type="function">
    <text evidence="8">Mitochondrial intermembrane chaperone that participates in the import and insertion of some multi-pass transmembrane proteins into the mitochondrial inner membrane. Also required for the transfer of beta-barrel precursors from the TOM complex to the sorting and assembly machinery (SAM complex) of the outer membrane. Acts as a chaperone-like protein that protects the hydrophobic precursors from aggregation and guide them through the mitochondrial intermembrane space.</text>
</comment>
<name>A0A0A1TDV8_9HYPO</name>
<comment type="subcellular location">
    <subcellularLocation>
        <location evidence="1 8">Mitochondrion inner membrane</location>
        <topology evidence="1 8">Peripheral membrane protein</topology>
        <orientation evidence="1 8">Intermembrane side</orientation>
    </subcellularLocation>
</comment>
<keyword evidence="6 8" id="KW-1015">Disulfide bond</keyword>
<evidence type="ECO:0000256" key="6">
    <source>
        <dbReference type="ARBA" id="ARBA00023157"/>
    </source>
</evidence>
<keyword evidence="3 8" id="KW-0472">Membrane</keyword>
<keyword evidence="5 8" id="KW-0811">Translocation</keyword>
<keyword evidence="8" id="KW-0496">Mitochondrion</keyword>
<evidence type="ECO:0000256" key="7">
    <source>
        <dbReference type="ARBA" id="ARBA00023186"/>
    </source>
</evidence>
<gene>
    <name evidence="10" type="ORF">VHEMI04465</name>
</gene>
<dbReference type="Gene3D" id="1.10.287.810">
    <property type="entry name" value="Mitochondrial import inner membrane translocase subunit tim13 like domains"/>
    <property type="match status" value="1"/>
</dbReference>
<dbReference type="EMBL" id="CDHN01000002">
    <property type="protein sequence ID" value="CEJ87616.1"/>
    <property type="molecule type" value="Genomic_DNA"/>
</dbReference>
<organism evidence="10 11">
    <name type="scientific">[Torrubiella] hemipterigena</name>
    <dbReference type="NCBI Taxonomy" id="1531966"/>
    <lineage>
        <taxon>Eukaryota</taxon>
        <taxon>Fungi</taxon>
        <taxon>Dikarya</taxon>
        <taxon>Ascomycota</taxon>
        <taxon>Pezizomycotina</taxon>
        <taxon>Sordariomycetes</taxon>
        <taxon>Hypocreomycetidae</taxon>
        <taxon>Hypocreales</taxon>
        <taxon>Clavicipitaceae</taxon>
        <taxon>Clavicipitaceae incertae sedis</taxon>
        <taxon>'Torrubiella' clade</taxon>
    </lineage>
</organism>
<sequence>MNTAQAGLENADLERLNDKDKADLRQFLANEEQRAMIQSQTHKLTQMCWKRCVTGNIRNSKLDSSEETCLANCVERFLDTNFLTMQYLQKMRS</sequence>
<evidence type="ECO:0000256" key="8">
    <source>
        <dbReference type="RuleBase" id="RU367043"/>
    </source>
</evidence>
<evidence type="ECO:0000256" key="5">
    <source>
        <dbReference type="ARBA" id="ARBA00023010"/>
    </source>
</evidence>
<evidence type="ECO:0000313" key="11">
    <source>
        <dbReference type="Proteomes" id="UP000039046"/>
    </source>
</evidence>
<dbReference type="InterPro" id="IPR004217">
    <property type="entry name" value="Tim10-like"/>
</dbReference>
<protein>
    <recommendedName>
        <fullName evidence="8">Mitochondrial import inner membrane translocase subunit</fullName>
    </recommendedName>
</protein>
<keyword evidence="3 8" id="KW-0999">Mitochondrion inner membrane</keyword>
<dbReference type="STRING" id="1531966.A0A0A1TDV8"/>
<evidence type="ECO:0000256" key="3">
    <source>
        <dbReference type="ARBA" id="ARBA00022792"/>
    </source>
</evidence>
<dbReference type="GO" id="GO:0015031">
    <property type="term" value="P:protein transport"/>
    <property type="evidence" value="ECO:0007669"/>
    <property type="project" value="UniProtKB-KW"/>
</dbReference>
<dbReference type="AlphaFoldDB" id="A0A0A1TDV8"/>
<proteinExistence type="inferred from homology"/>
<evidence type="ECO:0000313" key="10">
    <source>
        <dbReference type="EMBL" id="CEJ87616.1"/>
    </source>
</evidence>
<keyword evidence="11" id="KW-1185">Reference proteome</keyword>
<feature type="domain" description="Tim10-like" evidence="9">
    <location>
        <begin position="26"/>
        <end position="90"/>
    </location>
</feature>
<dbReference type="GO" id="GO:0005743">
    <property type="term" value="C:mitochondrial inner membrane"/>
    <property type="evidence" value="ECO:0007669"/>
    <property type="project" value="UniProtKB-SubCell"/>
</dbReference>
<accession>A0A0A1TDV8</accession>
<evidence type="ECO:0000259" key="9">
    <source>
        <dbReference type="Pfam" id="PF02953"/>
    </source>
</evidence>
<comment type="similarity">
    <text evidence="2 8">Belongs to the small Tim family.</text>
</comment>
<reference evidence="10 11" key="1">
    <citation type="journal article" date="2015" name="Genome Announc.">
        <title>Draft Genome Sequence and Gene Annotation of the Entomopathogenic Fungus Verticillium hemipterigenum.</title>
        <authorList>
            <person name="Horn F."/>
            <person name="Habel A."/>
            <person name="Scharf D.H."/>
            <person name="Dworschak J."/>
            <person name="Brakhage A.A."/>
            <person name="Guthke R."/>
            <person name="Hertweck C."/>
            <person name="Linde J."/>
        </authorList>
    </citation>
    <scope>NUCLEOTIDE SEQUENCE [LARGE SCALE GENOMIC DNA]</scope>
</reference>
<dbReference type="HOGENOM" id="CLU_141397_1_0_1"/>
<keyword evidence="7 8" id="KW-0143">Chaperone</keyword>
<evidence type="ECO:0000256" key="4">
    <source>
        <dbReference type="ARBA" id="ARBA00022927"/>
    </source>
</evidence>